<evidence type="ECO:0000256" key="5">
    <source>
        <dbReference type="PIRNR" id="PIRNR016557"/>
    </source>
</evidence>
<dbReference type="EC" id="3.1.3.48" evidence="5"/>
<proteinExistence type="inferred from homology"/>
<keyword evidence="2 5" id="KW-0378">Hydrolase</keyword>
<dbReference type="AlphaFoldDB" id="A0A268NZQ6"/>
<dbReference type="Proteomes" id="UP000216207">
    <property type="component" value="Unassembled WGS sequence"/>
</dbReference>
<evidence type="ECO:0000256" key="2">
    <source>
        <dbReference type="ARBA" id="ARBA00022801"/>
    </source>
</evidence>
<evidence type="ECO:0000256" key="3">
    <source>
        <dbReference type="ARBA" id="ARBA00022912"/>
    </source>
</evidence>
<protein>
    <recommendedName>
        <fullName evidence="5">Tyrosine-protein phosphatase</fullName>
        <ecNumber evidence="5">3.1.3.48</ecNumber>
    </recommendedName>
</protein>
<keyword evidence="3 5" id="KW-0904">Protein phosphatase</keyword>
<reference evidence="6 7" key="1">
    <citation type="submission" date="2017-07" db="EMBL/GenBank/DDBJ databases">
        <title>Isolation and whole genome analysis of endospore-forming bacteria from heroin.</title>
        <authorList>
            <person name="Kalinowski J."/>
            <person name="Ahrens B."/>
            <person name="Al-Dilaimi A."/>
            <person name="Winkler A."/>
            <person name="Wibberg D."/>
            <person name="Schleenbecker U."/>
            <person name="Ruckert C."/>
            <person name="Wolfel R."/>
            <person name="Grass G."/>
        </authorList>
    </citation>
    <scope>NUCLEOTIDE SEQUENCE [LARGE SCALE GENOMIC DNA]</scope>
    <source>
        <strain evidence="6 7">7539</strain>
    </source>
</reference>
<dbReference type="Gene3D" id="3.20.20.140">
    <property type="entry name" value="Metal-dependent hydrolases"/>
    <property type="match status" value="1"/>
</dbReference>
<dbReference type="GO" id="GO:0004725">
    <property type="term" value="F:protein tyrosine phosphatase activity"/>
    <property type="evidence" value="ECO:0007669"/>
    <property type="project" value="UniProtKB-UniRule"/>
</dbReference>
<dbReference type="RefSeq" id="WP_095294344.1">
    <property type="nucleotide sequence ID" value="NZ_NPCC01000012.1"/>
</dbReference>
<name>A0A268NZQ6_SHOCL</name>
<organism evidence="6 7">
    <name type="scientific">Shouchella clausii</name>
    <name type="common">Alkalihalobacillus clausii</name>
    <dbReference type="NCBI Taxonomy" id="79880"/>
    <lineage>
        <taxon>Bacteria</taxon>
        <taxon>Bacillati</taxon>
        <taxon>Bacillota</taxon>
        <taxon>Bacilli</taxon>
        <taxon>Bacillales</taxon>
        <taxon>Bacillaceae</taxon>
        <taxon>Shouchella</taxon>
    </lineage>
</organism>
<sequence length="256" mass="28556">MIDIHCHILPGLDDGAQTSEDSLAMAREAVKEGISEIIATPHHQHPSFQNDGSSVRKAVDALNNDLEAAGIELIIRPGQELRLYGEMTQGLASGSGLALADSKYVLIEFPSSEVPAYAARLLYEIGSEGYIPVIAHPERNKVFKEDPDKLYELVKNGALTQLTSSSVTGYFGKDIATFSRELVEANLVHVLASDAHNLVNRTFRMQEAFHILEEHYGRDLVYSYQENARLIAEDKHVYLEPPERVVKKRKKWLGLF</sequence>
<dbReference type="PANTHER" id="PTHR39181">
    <property type="entry name" value="TYROSINE-PROTEIN PHOSPHATASE YWQE"/>
    <property type="match status" value="1"/>
</dbReference>
<dbReference type="GO" id="GO:0030145">
    <property type="term" value="F:manganese ion binding"/>
    <property type="evidence" value="ECO:0007669"/>
    <property type="project" value="UniProtKB-UniRule"/>
</dbReference>
<dbReference type="EMBL" id="NPCC01000012">
    <property type="protein sequence ID" value="PAE88928.1"/>
    <property type="molecule type" value="Genomic_DNA"/>
</dbReference>
<gene>
    <name evidence="6" type="ORF">CHH72_11175</name>
</gene>
<dbReference type="Pfam" id="PF19567">
    <property type="entry name" value="CpsB_CapC"/>
    <property type="match status" value="1"/>
</dbReference>
<comment type="similarity">
    <text evidence="1 5">Belongs to the metallo-dependent hydrolases superfamily. CpsB/CapC family.</text>
</comment>
<evidence type="ECO:0000256" key="4">
    <source>
        <dbReference type="ARBA" id="ARBA00051722"/>
    </source>
</evidence>
<evidence type="ECO:0000313" key="7">
    <source>
        <dbReference type="Proteomes" id="UP000216207"/>
    </source>
</evidence>
<evidence type="ECO:0000256" key="1">
    <source>
        <dbReference type="ARBA" id="ARBA00005750"/>
    </source>
</evidence>
<comment type="caution">
    <text evidence="6">The sequence shown here is derived from an EMBL/GenBank/DDBJ whole genome shotgun (WGS) entry which is preliminary data.</text>
</comment>
<accession>A0A268NZQ6</accession>
<dbReference type="PANTHER" id="PTHR39181:SF1">
    <property type="entry name" value="TYROSINE-PROTEIN PHOSPHATASE YWQE"/>
    <property type="match status" value="1"/>
</dbReference>
<dbReference type="SUPFAM" id="SSF89550">
    <property type="entry name" value="PHP domain-like"/>
    <property type="match status" value="1"/>
</dbReference>
<dbReference type="PIRSF" id="PIRSF016557">
    <property type="entry name" value="Caps_synth_CpsB"/>
    <property type="match status" value="1"/>
</dbReference>
<dbReference type="InterPro" id="IPR016667">
    <property type="entry name" value="Caps_polysacc_synth_CpsB/CapC"/>
</dbReference>
<dbReference type="InterPro" id="IPR016195">
    <property type="entry name" value="Pol/histidinol_Pase-like"/>
</dbReference>
<evidence type="ECO:0000313" key="6">
    <source>
        <dbReference type="EMBL" id="PAE88928.1"/>
    </source>
</evidence>
<comment type="catalytic activity">
    <reaction evidence="4 5">
        <text>O-phospho-L-tyrosyl-[protein] + H2O = L-tyrosyl-[protein] + phosphate</text>
        <dbReference type="Rhea" id="RHEA:10684"/>
        <dbReference type="Rhea" id="RHEA-COMP:10136"/>
        <dbReference type="Rhea" id="RHEA-COMP:20101"/>
        <dbReference type="ChEBI" id="CHEBI:15377"/>
        <dbReference type="ChEBI" id="CHEBI:43474"/>
        <dbReference type="ChEBI" id="CHEBI:46858"/>
        <dbReference type="ChEBI" id="CHEBI:61978"/>
        <dbReference type="EC" id="3.1.3.48"/>
    </reaction>
</comment>